<keyword evidence="3" id="KW-1185">Reference proteome</keyword>
<dbReference type="Proteomes" id="UP000837857">
    <property type="component" value="Chromosome 17"/>
</dbReference>
<evidence type="ECO:0000256" key="1">
    <source>
        <dbReference type="SAM" id="MobiDB-lite"/>
    </source>
</evidence>
<sequence length="146" mass="16430">MELCQQTSVTSDPKRRQAVQRRNWKSNEEEEEKKRSSENVLGKRLQHAGPQALLYSLREMYWPVAGRNLARQVVHSCVTCRRTASGVIRKSFAKICPLLDASSLEDGASKAGVKETSKNVAGVVVQEDEEVDVMVPRPLKSIYLFL</sequence>
<gene>
    <name evidence="2" type="ORF">IPOD504_LOCUS5926</name>
</gene>
<name>A0ABN8I5I3_9NEOP</name>
<evidence type="ECO:0000313" key="2">
    <source>
        <dbReference type="EMBL" id="CAH2047764.1"/>
    </source>
</evidence>
<organism evidence="2 3">
    <name type="scientific">Iphiclides podalirius</name>
    <name type="common">scarce swallowtail</name>
    <dbReference type="NCBI Taxonomy" id="110791"/>
    <lineage>
        <taxon>Eukaryota</taxon>
        <taxon>Metazoa</taxon>
        <taxon>Ecdysozoa</taxon>
        <taxon>Arthropoda</taxon>
        <taxon>Hexapoda</taxon>
        <taxon>Insecta</taxon>
        <taxon>Pterygota</taxon>
        <taxon>Neoptera</taxon>
        <taxon>Endopterygota</taxon>
        <taxon>Lepidoptera</taxon>
        <taxon>Glossata</taxon>
        <taxon>Ditrysia</taxon>
        <taxon>Papilionoidea</taxon>
        <taxon>Papilionidae</taxon>
        <taxon>Papilioninae</taxon>
        <taxon>Iphiclides</taxon>
    </lineage>
</organism>
<evidence type="ECO:0000313" key="3">
    <source>
        <dbReference type="Proteomes" id="UP000837857"/>
    </source>
</evidence>
<protein>
    <recommendedName>
        <fullName evidence="4">Integrase zinc-binding domain-containing protein</fullName>
    </recommendedName>
</protein>
<proteinExistence type="predicted"/>
<feature type="compositionally biased region" description="Polar residues" evidence="1">
    <location>
        <begin position="1"/>
        <end position="11"/>
    </location>
</feature>
<dbReference type="EMBL" id="OW152829">
    <property type="protein sequence ID" value="CAH2047764.1"/>
    <property type="molecule type" value="Genomic_DNA"/>
</dbReference>
<feature type="region of interest" description="Disordered" evidence="1">
    <location>
        <begin position="1"/>
        <end position="43"/>
    </location>
</feature>
<evidence type="ECO:0008006" key="4">
    <source>
        <dbReference type="Google" id="ProtNLM"/>
    </source>
</evidence>
<accession>A0ABN8I5I3</accession>
<feature type="non-terminal residue" evidence="2">
    <location>
        <position position="1"/>
    </location>
</feature>
<reference evidence="2" key="1">
    <citation type="submission" date="2022-03" db="EMBL/GenBank/DDBJ databases">
        <authorList>
            <person name="Martin H S."/>
        </authorList>
    </citation>
    <scope>NUCLEOTIDE SEQUENCE</scope>
</reference>